<dbReference type="InterPro" id="IPR004881">
    <property type="entry name" value="Ribosome_biogen_GTPase_RsgA"/>
</dbReference>
<protein>
    <submittedName>
        <fullName evidence="6">RNA metabolism protein</fullName>
    </submittedName>
</protein>
<dbReference type="NCBIfam" id="TIGR00157">
    <property type="entry name" value="ribosome small subunit-dependent GTPase A"/>
    <property type="match status" value="1"/>
</dbReference>
<dbReference type="HAMAP" id="MF_01820">
    <property type="entry name" value="GTPase_RsgA"/>
    <property type="match status" value="1"/>
</dbReference>
<dbReference type="Gene3D" id="3.40.50.300">
    <property type="entry name" value="P-loop containing nucleotide triphosphate hydrolases"/>
    <property type="match status" value="1"/>
</dbReference>
<dbReference type="Pfam" id="PF03193">
    <property type="entry name" value="RsgA_GTPase"/>
    <property type="match status" value="1"/>
</dbReference>
<dbReference type="GO" id="GO:0005525">
    <property type="term" value="F:GTP binding"/>
    <property type="evidence" value="ECO:0007669"/>
    <property type="project" value="UniProtKB-KW"/>
</dbReference>
<dbReference type="InterPro" id="IPR010914">
    <property type="entry name" value="RsgA_GTPase_dom"/>
</dbReference>
<dbReference type="PANTHER" id="PTHR32120">
    <property type="entry name" value="SMALL RIBOSOMAL SUBUNIT BIOGENESIS GTPASE RSGA"/>
    <property type="match status" value="1"/>
</dbReference>
<dbReference type="InterPro" id="IPR030378">
    <property type="entry name" value="G_CP_dom"/>
</dbReference>
<evidence type="ECO:0000259" key="4">
    <source>
        <dbReference type="PROSITE" id="PS50936"/>
    </source>
</evidence>
<dbReference type="CDD" id="cd01854">
    <property type="entry name" value="YjeQ_EngC"/>
    <property type="match status" value="1"/>
</dbReference>
<gene>
    <name evidence="6" type="ORF">LIER_34302</name>
</gene>
<keyword evidence="2" id="KW-0342">GTP-binding</keyword>
<feature type="compositionally biased region" description="Polar residues" evidence="3">
    <location>
        <begin position="34"/>
        <end position="54"/>
    </location>
</feature>
<evidence type="ECO:0000256" key="2">
    <source>
        <dbReference type="ARBA" id="ARBA00023134"/>
    </source>
</evidence>
<evidence type="ECO:0000259" key="5">
    <source>
        <dbReference type="PROSITE" id="PS51721"/>
    </source>
</evidence>
<dbReference type="PANTHER" id="PTHR32120:SF11">
    <property type="entry name" value="SMALL RIBOSOMAL SUBUNIT BIOGENESIS GTPASE RSGA 1, MITOCHONDRIAL-RELATED"/>
    <property type="match status" value="1"/>
</dbReference>
<dbReference type="SUPFAM" id="SSF52540">
    <property type="entry name" value="P-loop containing nucleoside triphosphate hydrolases"/>
    <property type="match status" value="1"/>
</dbReference>
<evidence type="ECO:0000256" key="3">
    <source>
        <dbReference type="SAM" id="MobiDB-lite"/>
    </source>
</evidence>
<feature type="domain" description="EngC GTPase" evidence="4">
    <location>
        <begin position="499"/>
        <end position="668"/>
    </location>
</feature>
<organism evidence="6 7">
    <name type="scientific">Lithospermum erythrorhizon</name>
    <name type="common">Purple gromwell</name>
    <name type="synonym">Lithospermum officinale var. erythrorhizon</name>
    <dbReference type="NCBI Taxonomy" id="34254"/>
    <lineage>
        <taxon>Eukaryota</taxon>
        <taxon>Viridiplantae</taxon>
        <taxon>Streptophyta</taxon>
        <taxon>Embryophyta</taxon>
        <taxon>Tracheophyta</taxon>
        <taxon>Spermatophyta</taxon>
        <taxon>Magnoliopsida</taxon>
        <taxon>eudicotyledons</taxon>
        <taxon>Gunneridae</taxon>
        <taxon>Pentapetalae</taxon>
        <taxon>asterids</taxon>
        <taxon>lamiids</taxon>
        <taxon>Boraginales</taxon>
        <taxon>Boraginaceae</taxon>
        <taxon>Boraginoideae</taxon>
        <taxon>Lithospermeae</taxon>
        <taxon>Lithospermum</taxon>
    </lineage>
</organism>
<keyword evidence="1" id="KW-0547">Nucleotide-binding</keyword>
<dbReference type="AlphaFoldDB" id="A0AAV3RZY1"/>
<keyword evidence="7" id="KW-1185">Reference proteome</keyword>
<dbReference type="InterPro" id="IPR012340">
    <property type="entry name" value="NA-bd_OB-fold"/>
</dbReference>
<dbReference type="Proteomes" id="UP001454036">
    <property type="component" value="Unassembled WGS sequence"/>
</dbReference>
<dbReference type="Gene3D" id="1.10.40.50">
    <property type="entry name" value="Probable gtpase engc, domain 3"/>
    <property type="match status" value="1"/>
</dbReference>
<proteinExistence type="inferred from homology"/>
<evidence type="ECO:0000313" key="6">
    <source>
        <dbReference type="EMBL" id="GAA0187014.1"/>
    </source>
</evidence>
<dbReference type="EMBL" id="BAABME010014256">
    <property type="protein sequence ID" value="GAA0187014.1"/>
    <property type="molecule type" value="Genomic_DNA"/>
</dbReference>
<dbReference type="GO" id="GO:0003924">
    <property type="term" value="F:GTPase activity"/>
    <property type="evidence" value="ECO:0007669"/>
    <property type="project" value="InterPro"/>
</dbReference>
<dbReference type="InterPro" id="IPR027417">
    <property type="entry name" value="P-loop_NTPase"/>
</dbReference>
<accession>A0AAV3RZY1</accession>
<dbReference type="PROSITE" id="PS50936">
    <property type="entry name" value="ENGC_GTPASE"/>
    <property type="match status" value="1"/>
</dbReference>
<evidence type="ECO:0000256" key="1">
    <source>
        <dbReference type="ARBA" id="ARBA00022741"/>
    </source>
</evidence>
<reference evidence="6 7" key="1">
    <citation type="submission" date="2024-01" db="EMBL/GenBank/DDBJ databases">
        <title>The complete chloroplast genome sequence of Lithospermum erythrorhizon: insights into the phylogenetic relationship among Boraginaceae species and the maternal lineages of purple gromwells.</title>
        <authorList>
            <person name="Okada T."/>
            <person name="Watanabe K."/>
        </authorList>
    </citation>
    <scope>NUCLEOTIDE SEQUENCE [LARGE SCALE GENOMIC DNA]</scope>
</reference>
<comment type="caution">
    <text evidence="6">The sequence shown here is derived from an EMBL/GenBank/DDBJ whole genome shotgun (WGS) entry which is preliminary data.</text>
</comment>
<sequence length="812" mass="90614">MPITSISLLRFKPPPPFSSTFRCCFFTISAASSRQNPSTSSRKLPHQQQQQPSKNLLKARDTVKKHLSSLAPILSPDEKVKLASNQAVGLVSASQANFMRVVIQSPPQANGTQFDEFVDLEASRSSAIVSDARFSRYKASGNQIEKLDENRDKFVNLEASRSSADVSDAQFSQYKASGNQIEKLDKNRDQFVNLEASRSSADVYNAQLGENGDEFVKIEASRSSADVSDARFSRYKASGAQIEKLDGNRDEFVNIEASRSCADVSHTRFLRYKPSGAQKLDENGDEFVKIEASRSCADVYNAQLDGNGDEFVKIEASRSSDDVSGDQLSQLKASGIEFSVLEASRSYEDLNGKNRDEFVMVEGSRSPSDVSGVQFLHSIASGSEFSEFEASSSSGEGLNENVDGFVNLESSGRREEVSGIRFSQSEGPIEKLEENLGEGIEAKRGVELLCVVKAVLKKIKRRVLVGDKVLVGSIDWIDRRGMIENVFERRSEVLDPPVANVDHLVVLFSMDQPKIEPFALTRFLVEAESTGIPFFLALNKSELVDEETLFEWKARLRKWGYDPVFCSIESKRGLDSLQFLLREQTSVIVGPSGVGKSSLINALRGNNPVLGVQQDDNWLDHILGSKWLEDQRVGEISMRSGRGKHTTRHVSLLPLTGGGYLADTPGFNQPSLIKVTKQSLAHHFPEVRKMVEDSQAKKCSFSNCLHIGEPGCVVKGDWERYPYYLQLLDEIRIREEFQLRTVGTKRESDVRYKTGELGVVQAEPRLEPKKHRRVSRKKANQSFMDDLDEFDDDDEDLLDENPVIRAVREEQL</sequence>
<feature type="domain" description="CP-type G" evidence="5">
    <location>
        <begin position="490"/>
        <end position="670"/>
    </location>
</feature>
<dbReference type="SUPFAM" id="SSF50249">
    <property type="entry name" value="Nucleic acid-binding proteins"/>
    <property type="match status" value="1"/>
</dbReference>
<feature type="region of interest" description="Disordered" evidence="3">
    <location>
        <begin position="34"/>
        <end position="55"/>
    </location>
</feature>
<dbReference type="PROSITE" id="PS51721">
    <property type="entry name" value="G_CP"/>
    <property type="match status" value="1"/>
</dbReference>
<name>A0AAV3RZY1_LITER</name>
<evidence type="ECO:0000313" key="7">
    <source>
        <dbReference type="Proteomes" id="UP001454036"/>
    </source>
</evidence>